<protein>
    <recommendedName>
        <fullName evidence="5">Putative pre-16S rRNA nuclease</fullName>
        <ecNumber evidence="5">3.1.-.-</ecNumber>
    </recommendedName>
</protein>
<dbReference type="SMART" id="SM00732">
    <property type="entry name" value="YqgFc"/>
    <property type="match status" value="1"/>
</dbReference>
<dbReference type="AlphaFoldDB" id="A0A417ZAN2"/>
<dbReference type="Proteomes" id="UP000285376">
    <property type="component" value="Unassembled WGS sequence"/>
</dbReference>
<dbReference type="EMBL" id="QWLM01000002">
    <property type="protein sequence ID" value="RHW47698.1"/>
    <property type="molecule type" value="Genomic_DNA"/>
</dbReference>
<evidence type="ECO:0000313" key="9">
    <source>
        <dbReference type="Proteomes" id="UP000285376"/>
    </source>
</evidence>
<keyword evidence="4 5" id="KW-0378">Hydrolase</keyword>
<sequence length="170" mass="17783">MRTGVRLGVDVGTVRVGLAASDPSGIMATPIRTLARAESTNKDVVAVAEAADEAQALEVVVGLPLNMKGEDTASTAAARAWANTLKGIRPQLRVVLVDERLTSVTAHRALHDSGVAGRKHRTHVDQQAAVLILQAALDTERGTGRPPGAEVGGRKPRARRTTKEGGSHHG</sequence>
<comment type="caution">
    <text evidence="8">The sequence shown here is derived from an EMBL/GenBank/DDBJ whole genome shotgun (WGS) entry which is preliminary data.</text>
</comment>
<gene>
    <name evidence="8" type="primary">ruvX</name>
    <name evidence="8" type="ORF">D1832_02845</name>
</gene>
<feature type="domain" description="YqgF/RNase H-like" evidence="7">
    <location>
        <begin position="4"/>
        <end position="106"/>
    </location>
</feature>
<reference evidence="8 9" key="1">
    <citation type="submission" date="2018-08" db="EMBL/GenBank/DDBJ databases">
        <title>Whole genome sequence analysis of Dermacoccus abyssi bacteria isolated from Deep Mariana trench Micromonospora spp reveals genes involved in the environmental adaptation and production of secondary metabolites.</title>
        <authorList>
            <person name="Abdel-Mageed W.M."/>
            <person name="Lehri B."/>
            <person name="Nouioui I."/>
            <person name="Goodfellow I."/>
            <person name="Jaspars M."/>
            <person name="Karlyshev A."/>
        </authorList>
    </citation>
    <scope>NUCLEOTIDE SEQUENCE [LARGE SCALE GENOMIC DNA]</scope>
    <source>
        <strain evidence="8 9">MT1.1</strain>
    </source>
</reference>
<evidence type="ECO:0000256" key="1">
    <source>
        <dbReference type="ARBA" id="ARBA00022490"/>
    </source>
</evidence>
<evidence type="ECO:0000256" key="2">
    <source>
        <dbReference type="ARBA" id="ARBA00022517"/>
    </source>
</evidence>
<dbReference type="GO" id="GO:0005829">
    <property type="term" value="C:cytosol"/>
    <property type="evidence" value="ECO:0007669"/>
    <property type="project" value="TreeGrafter"/>
</dbReference>
<dbReference type="SUPFAM" id="SSF53098">
    <property type="entry name" value="Ribonuclease H-like"/>
    <property type="match status" value="1"/>
</dbReference>
<evidence type="ECO:0000313" key="8">
    <source>
        <dbReference type="EMBL" id="RHW47698.1"/>
    </source>
</evidence>
<dbReference type="InterPro" id="IPR006641">
    <property type="entry name" value="YqgF/RNaseH-like_dom"/>
</dbReference>
<evidence type="ECO:0000259" key="7">
    <source>
        <dbReference type="SMART" id="SM00732"/>
    </source>
</evidence>
<proteinExistence type="inferred from homology"/>
<dbReference type="RefSeq" id="WP_118912575.1">
    <property type="nucleotide sequence ID" value="NZ_CBCRVH010000002.1"/>
</dbReference>
<organism evidence="8 9">
    <name type="scientific">Dermacoccus abyssi</name>
    <dbReference type="NCBI Taxonomy" id="322596"/>
    <lineage>
        <taxon>Bacteria</taxon>
        <taxon>Bacillati</taxon>
        <taxon>Actinomycetota</taxon>
        <taxon>Actinomycetes</taxon>
        <taxon>Micrococcales</taxon>
        <taxon>Dermacoccaceae</taxon>
        <taxon>Dermacoccus</taxon>
    </lineage>
</organism>
<evidence type="ECO:0000256" key="3">
    <source>
        <dbReference type="ARBA" id="ARBA00022722"/>
    </source>
</evidence>
<dbReference type="NCBIfam" id="TIGR00250">
    <property type="entry name" value="RNAse_H_YqgF"/>
    <property type="match status" value="1"/>
</dbReference>
<comment type="subcellular location">
    <subcellularLocation>
        <location evidence="5">Cytoplasm</location>
    </subcellularLocation>
</comment>
<evidence type="ECO:0000256" key="6">
    <source>
        <dbReference type="SAM" id="MobiDB-lite"/>
    </source>
</evidence>
<feature type="compositionally biased region" description="Basic and acidic residues" evidence="6">
    <location>
        <begin position="161"/>
        <end position="170"/>
    </location>
</feature>
<dbReference type="Pfam" id="PF03652">
    <property type="entry name" value="RuvX"/>
    <property type="match status" value="1"/>
</dbReference>
<keyword evidence="3 5" id="KW-0540">Nuclease</keyword>
<dbReference type="GO" id="GO:0000967">
    <property type="term" value="P:rRNA 5'-end processing"/>
    <property type="evidence" value="ECO:0007669"/>
    <property type="project" value="UniProtKB-UniRule"/>
</dbReference>
<dbReference type="EC" id="3.1.-.-" evidence="5"/>
<dbReference type="GO" id="GO:0004518">
    <property type="term" value="F:nuclease activity"/>
    <property type="evidence" value="ECO:0007669"/>
    <property type="project" value="UniProtKB-KW"/>
</dbReference>
<dbReference type="Gene3D" id="3.30.420.140">
    <property type="entry name" value="YqgF/RNase H-like domain"/>
    <property type="match status" value="1"/>
</dbReference>
<feature type="region of interest" description="Disordered" evidence="6">
    <location>
        <begin position="137"/>
        <end position="170"/>
    </location>
</feature>
<dbReference type="PANTHER" id="PTHR33317:SF4">
    <property type="entry name" value="POLYNUCLEOTIDYL TRANSFERASE, RIBONUCLEASE H-LIKE SUPERFAMILY PROTEIN"/>
    <property type="match status" value="1"/>
</dbReference>
<dbReference type="InterPro" id="IPR005227">
    <property type="entry name" value="YqgF"/>
</dbReference>
<dbReference type="InterPro" id="IPR012337">
    <property type="entry name" value="RNaseH-like_sf"/>
</dbReference>
<dbReference type="InterPro" id="IPR037027">
    <property type="entry name" value="YqgF/RNaseH-like_dom_sf"/>
</dbReference>
<dbReference type="HAMAP" id="MF_00651">
    <property type="entry name" value="Nuclease_YqgF"/>
    <property type="match status" value="1"/>
</dbReference>
<comment type="similarity">
    <text evidence="5">Belongs to the YqgF HJR family.</text>
</comment>
<dbReference type="PANTHER" id="PTHR33317">
    <property type="entry name" value="POLYNUCLEOTIDYL TRANSFERASE, RIBONUCLEASE H-LIKE SUPERFAMILY PROTEIN"/>
    <property type="match status" value="1"/>
</dbReference>
<comment type="function">
    <text evidence="5">Could be a nuclease involved in processing of the 5'-end of pre-16S rRNA.</text>
</comment>
<accession>A0A417ZAN2</accession>
<evidence type="ECO:0000256" key="4">
    <source>
        <dbReference type="ARBA" id="ARBA00022801"/>
    </source>
</evidence>
<keyword evidence="1 5" id="KW-0963">Cytoplasm</keyword>
<dbReference type="GO" id="GO:0016788">
    <property type="term" value="F:hydrolase activity, acting on ester bonds"/>
    <property type="evidence" value="ECO:0007669"/>
    <property type="project" value="UniProtKB-UniRule"/>
</dbReference>
<keyword evidence="2 5" id="KW-0690">Ribosome biogenesis</keyword>
<evidence type="ECO:0000256" key="5">
    <source>
        <dbReference type="HAMAP-Rule" id="MF_00651"/>
    </source>
</evidence>
<name>A0A417ZAN2_9MICO</name>
<dbReference type="CDD" id="cd16964">
    <property type="entry name" value="YqgF"/>
    <property type="match status" value="1"/>
</dbReference>